<reference evidence="2" key="1">
    <citation type="submission" date="2021-05" db="EMBL/GenBank/DDBJ databases">
        <authorList>
            <person name="Alioto T."/>
            <person name="Alioto T."/>
            <person name="Gomez Garrido J."/>
        </authorList>
    </citation>
    <scope>NUCLEOTIDE SEQUENCE</scope>
</reference>
<dbReference type="EMBL" id="HBUF01346250">
    <property type="protein sequence ID" value="CAG6709603.1"/>
    <property type="molecule type" value="Transcribed_RNA"/>
</dbReference>
<feature type="chain" id="PRO_5036261358" evidence="1">
    <location>
        <begin position="22"/>
        <end position="128"/>
    </location>
</feature>
<dbReference type="EMBL" id="HBUF01007453">
    <property type="protein sequence ID" value="CAG6607305.1"/>
    <property type="molecule type" value="Transcribed_RNA"/>
</dbReference>
<dbReference type="EMBL" id="HBUF01177241">
    <property type="protein sequence ID" value="CAG6654263.1"/>
    <property type="molecule type" value="Transcribed_RNA"/>
</dbReference>
<dbReference type="EMBL" id="HBUF01177243">
    <property type="protein sequence ID" value="CAG6654271.1"/>
    <property type="molecule type" value="Transcribed_RNA"/>
</dbReference>
<dbReference type="EMBL" id="HBUF01007455">
    <property type="protein sequence ID" value="CAG6607314.1"/>
    <property type="molecule type" value="Transcribed_RNA"/>
</dbReference>
<dbReference type="EMBL" id="HBUF01610772">
    <property type="protein sequence ID" value="CAG6778652.1"/>
    <property type="molecule type" value="Transcribed_RNA"/>
</dbReference>
<feature type="signal peptide" evidence="1">
    <location>
        <begin position="1"/>
        <end position="21"/>
    </location>
</feature>
<name>A0A8D8LCF5_9HEMI</name>
<organism evidence="2">
    <name type="scientific">Cacopsylla melanoneura</name>
    <dbReference type="NCBI Taxonomy" id="428564"/>
    <lineage>
        <taxon>Eukaryota</taxon>
        <taxon>Metazoa</taxon>
        <taxon>Ecdysozoa</taxon>
        <taxon>Arthropoda</taxon>
        <taxon>Hexapoda</taxon>
        <taxon>Insecta</taxon>
        <taxon>Pterygota</taxon>
        <taxon>Neoptera</taxon>
        <taxon>Paraneoptera</taxon>
        <taxon>Hemiptera</taxon>
        <taxon>Sternorrhyncha</taxon>
        <taxon>Psylloidea</taxon>
        <taxon>Psyllidae</taxon>
        <taxon>Psyllinae</taxon>
        <taxon>Cacopsylla</taxon>
    </lineage>
</organism>
<dbReference type="EMBL" id="HBUF01007460">
    <property type="protein sequence ID" value="CAG6607339.1"/>
    <property type="molecule type" value="Transcribed_RNA"/>
</dbReference>
<dbReference type="EMBL" id="HBUF01177244">
    <property type="protein sequence ID" value="CAG6654275.1"/>
    <property type="molecule type" value="Transcribed_RNA"/>
</dbReference>
<dbReference type="EMBL" id="HBUF01007454">
    <property type="protein sequence ID" value="CAG6607310.1"/>
    <property type="molecule type" value="Transcribed_RNA"/>
</dbReference>
<dbReference type="EMBL" id="HBUF01177242">
    <property type="protein sequence ID" value="CAG6654267.1"/>
    <property type="molecule type" value="Transcribed_RNA"/>
</dbReference>
<dbReference type="EMBL" id="HBUF01346249">
    <property type="protein sequence ID" value="CAG6709599.1"/>
    <property type="molecule type" value="Transcribed_RNA"/>
</dbReference>
<dbReference type="EMBL" id="HBUF01610773">
    <property type="protein sequence ID" value="CAG6778655.1"/>
    <property type="molecule type" value="Transcribed_RNA"/>
</dbReference>
<dbReference type="EMBL" id="HBUF01007456">
    <property type="protein sequence ID" value="CAG6607319.1"/>
    <property type="molecule type" value="Transcribed_RNA"/>
</dbReference>
<dbReference type="EMBL" id="HBUF01007459">
    <property type="protein sequence ID" value="CAG6607334.1"/>
    <property type="molecule type" value="Transcribed_RNA"/>
</dbReference>
<dbReference type="EMBL" id="HBUF01177240">
    <property type="protein sequence ID" value="CAG6654258.1"/>
    <property type="molecule type" value="Transcribed_RNA"/>
</dbReference>
<sequence>MPRARFQTIFLIIKILHSLLRIKVNSPNILPPNTQISTVSTPPHHITRLSHSRLHTIHNCFPISRISHSPLSPDSPRFRNSLHLMLSMINSYSQGPTLCLIPVDSQYEGGPILNLLLIKRGALHSIKQ</sequence>
<dbReference type="AlphaFoldDB" id="A0A8D8LCF5"/>
<proteinExistence type="predicted"/>
<dbReference type="EMBL" id="HBUF01610771">
    <property type="protein sequence ID" value="CAG6778649.1"/>
    <property type="molecule type" value="Transcribed_RNA"/>
</dbReference>
<dbReference type="EMBL" id="HBUF01177245">
    <property type="protein sequence ID" value="CAG6654279.1"/>
    <property type="molecule type" value="Transcribed_RNA"/>
</dbReference>
<dbReference type="EMBL" id="HBUF01610774">
    <property type="protein sequence ID" value="CAG6778658.1"/>
    <property type="molecule type" value="Transcribed_RNA"/>
</dbReference>
<dbReference type="EMBL" id="HBUF01346251">
    <property type="protein sequence ID" value="CAG6709607.1"/>
    <property type="molecule type" value="Transcribed_RNA"/>
</dbReference>
<accession>A0A8D8LCF5</accession>
<evidence type="ECO:0000313" key="2">
    <source>
        <dbReference type="EMBL" id="CAG6607339.1"/>
    </source>
</evidence>
<evidence type="ECO:0000256" key="1">
    <source>
        <dbReference type="SAM" id="SignalP"/>
    </source>
</evidence>
<dbReference type="EMBL" id="HBUF01007458">
    <property type="protein sequence ID" value="CAG6607329.1"/>
    <property type="molecule type" value="Transcribed_RNA"/>
</dbReference>
<protein>
    <submittedName>
        <fullName evidence="2">Uncharacterized protein</fullName>
    </submittedName>
</protein>
<keyword evidence="1" id="KW-0732">Signal</keyword>